<evidence type="ECO:0000313" key="2">
    <source>
        <dbReference type="Proteomes" id="UP000615446"/>
    </source>
</evidence>
<dbReference type="OrthoDB" id="4062651at2759"/>
<dbReference type="Gene3D" id="1.10.510.10">
    <property type="entry name" value="Transferase(Phosphotransferase) domain 1"/>
    <property type="match status" value="1"/>
</dbReference>
<name>A0A8H3LJH9_9GLOM</name>
<keyword evidence="1" id="KW-0418">Kinase</keyword>
<comment type="caution">
    <text evidence="1">The sequence shown here is derived from an EMBL/GenBank/DDBJ whole genome shotgun (WGS) entry which is preliminary data.</text>
</comment>
<protein>
    <submittedName>
        <fullName evidence="1">Kinase-like domain-containing protein</fullName>
    </submittedName>
</protein>
<dbReference type="Proteomes" id="UP000615446">
    <property type="component" value="Unassembled WGS sequence"/>
</dbReference>
<sequence length="95" mass="11004">MGLCRPEDYGESESSIYGVLPYITPRSLRRQNYAKASDISGLTPYHIPQLIVNLIKRCLDIDPLKRSTAEEIKGIIWAWRIENNLKNQRSRKRTS</sequence>
<accession>A0A8H3LJH9</accession>
<gene>
    <name evidence="1" type="ORF">RCL2_001470200</name>
</gene>
<reference evidence="1" key="1">
    <citation type="submission" date="2019-10" db="EMBL/GenBank/DDBJ databases">
        <title>Conservation and host-specific expression of non-tandemly repeated heterogenous ribosome RNA gene in arbuscular mycorrhizal fungi.</title>
        <authorList>
            <person name="Maeda T."/>
            <person name="Kobayashi Y."/>
            <person name="Nakagawa T."/>
            <person name="Ezawa T."/>
            <person name="Yamaguchi K."/>
            <person name="Bino T."/>
            <person name="Nishimoto Y."/>
            <person name="Shigenobu S."/>
            <person name="Kawaguchi M."/>
        </authorList>
    </citation>
    <scope>NUCLEOTIDE SEQUENCE</scope>
    <source>
        <strain evidence="1">HR1</strain>
    </source>
</reference>
<dbReference type="EMBL" id="BLAL01000169">
    <property type="protein sequence ID" value="GES87716.1"/>
    <property type="molecule type" value="Genomic_DNA"/>
</dbReference>
<dbReference type="SUPFAM" id="SSF56112">
    <property type="entry name" value="Protein kinase-like (PK-like)"/>
    <property type="match status" value="1"/>
</dbReference>
<dbReference type="GO" id="GO:0016301">
    <property type="term" value="F:kinase activity"/>
    <property type="evidence" value="ECO:0007669"/>
    <property type="project" value="UniProtKB-KW"/>
</dbReference>
<proteinExistence type="predicted"/>
<organism evidence="1 2">
    <name type="scientific">Rhizophagus clarus</name>
    <dbReference type="NCBI Taxonomy" id="94130"/>
    <lineage>
        <taxon>Eukaryota</taxon>
        <taxon>Fungi</taxon>
        <taxon>Fungi incertae sedis</taxon>
        <taxon>Mucoromycota</taxon>
        <taxon>Glomeromycotina</taxon>
        <taxon>Glomeromycetes</taxon>
        <taxon>Glomerales</taxon>
        <taxon>Glomeraceae</taxon>
        <taxon>Rhizophagus</taxon>
    </lineage>
</organism>
<evidence type="ECO:0000313" key="1">
    <source>
        <dbReference type="EMBL" id="GES87716.1"/>
    </source>
</evidence>
<keyword evidence="1" id="KW-0808">Transferase</keyword>
<dbReference type="AlphaFoldDB" id="A0A8H3LJH9"/>
<dbReference type="InterPro" id="IPR011009">
    <property type="entry name" value="Kinase-like_dom_sf"/>
</dbReference>